<dbReference type="STRING" id="1137991.SAMN05660642_01438"/>
<dbReference type="GO" id="GO:0016746">
    <property type="term" value="F:acyltransferase activity"/>
    <property type="evidence" value="ECO:0007669"/>
    <property type="project" value="UniProtKB-KW"/>
</dbReference>
<dbReference type="CDD" id="cd03354">
    <property type="entry name" value="LbH_SAT"/>
    <property type="match status" value="1"/>
</dbReference>
<dbReference type="PANTHER" id="PTHR42811">
    <property type="entry name" value="SERINE ACETYLTRANSFERASE"/>
    <property type="match status" value="1"/>
</dbReference>
<dbReference type="Gene3D" id="2.160.10.10">
    <property type="entry name" value="Hexapeptide repeat proteins"/>
    <property type="match status" value="1"/>
</dbReference>
<evidence type="ECO:0000256" key="2">
    <source>
        <dbReference type="ARBA" id="ARBA00022679"/>
    </source>
</evidence>
<comment type="similarity">
    <text evidence="1">Belongs to the transferase hexapeptide repeat family.</text>
</comment>
<sequence>MSLTEFTHLVRSDLYRLHGRATLSAFLRVLLLGGSDGAYQYVFWMRACRYASAHPVLRVAVYPVARLVLRRYGYKYGIDIPYTTTIGSGFYIGHFGGIVVNSRAVIGKNCNISQQVTLGQANRGPRQGYPTIGDNTYIGPGAKIVGSVRIGDNVAIGANCVVTKDVPDNGVVVGVPGRVVSFDGSAHYVEFTDY</sequence>
<protein>
    <submittedName>
        <fullName evidence="4">Serine O-acetyltransferase</fullName>
    </submittedName>
</protein>
<evidence type="ECO:0000313" key="4">
    <source>
        <dbReference type="EMBL" id="SDM04255.1"/>
    </source>
</evidence>
<dbReference type="OrthoDB" id="2643438at2"/>
<keyword evidence="2 4" id="KW-0808">Transferase</keyword>
<dbReference type="InterPro" id="IPR045304">
    <property type="entry name" value="LbH_SAT"/>
</dbReference>
<evidence type="ECO:0000313" key="5">
    <source>
        <dbReference type="Proteomes" id="UP000198680"/>
    </source>
</evidence>
<keyword evidence="3" id="KW-0012">Acyltransferase</keyword>
<accession>A0A1G9Q1Q7</accession>
<evidence type="ECO:0000256" key="1">
    <source>
        <dbReference type="ARBA" id="ARBA00007274"/>
    </source>
</evidence>
<proteinExistence type="inferred from homology"/>
<dbReference type="SUPFAM" id="SSF51161">
    <property type="entry name" value="Trimeric LpxA-like enzymes"/>
    <property type="match status" value="1"/>
</dbReference>
<organism evidence="4 5">
    <name type="scientific">Geodermatophilus siccatus</name>
    <dbReference type="NCBI Taxonomy" id="1137991"/>
    <lineage>
        <taxon>Bacteria</taxon>
        <taxon>Bacillati</taxon>
        <taxon>Actinomycetota</taxon>
        <taxon>Actinomycetes</taxon>
        <taxon>Geodermatophilales</taxon>
        <taxon>Geodermatophilaceae</taxon>
        <taxon>Geodermatophilus</taxon>
    </lineage>
</organism>
<dbReference type="InterPro" id="IPR011004">
    <property type="entry name" value="Trimer_LpxA-like_sf"/>
</dbReference>
<dbReference type="RefSeq" id="WP_091215693.1">
    <property type="nucleotide sequence ID" value="NZ_FNHE01000003.1"/>
</dbReference>
<evidence type="ECO:0000256" key="3">
    <source>
        <dbReference type="ARBA" id="ARBA00023315"/>
    </source>
</evidence>
<keyword evidence="5" id="KW-1185">Reference proteome</keyword>
<dbReference type="Pfam" id="PF00132">
    <property type="entry name" value="Hexapep"/>
    <property type="match status" value="1"/>
</dbReference>
<reference evidence="5" key="1">
    <citation type="submission" date="2016-10" db="EMBL/GenBank/DDBJ databases">
        <authorList>
            <person name="Varghese N."/>
            <person name="Submissions S."/>
        </authorList>
    </citation>
    <scope>NUCLEOTIDE SEQUENCE [LARGE SCALE GENOMIC DNA]</scope>
    <source>
        <strain evidence="5">DSM 45419</strain>
    </source>
</reference>
<dbReference type="EMBL" id="FNHE01000003">
    <property type="protein sequence ID" value="SDM04255.1"/>
    <property type="molecule type" value="Genomic_DNA"/>
</dbReference>
<dbReference type="AlphaFoldDB" id="A0A1G9Q1Q7"/>
<gene>
    <name evidence="4" type="ORF">SAMN05660642_01438</name>
</gene>
<dbReference type="InterPro" id="IPR001451">
    <property type="entry name" value="Hexapep"/>
</dbReference>
<dbReference type="Proteomes" id="UP000198680">
    <property type="component" value="Unassembled WGS sequence"/>
</dbReference>
<name>A0A1G9Q1Q7_9ACTN</name>